<keyword evidence="2" id="KW-0378">Hydrolase</keyword>
<proteinExistence type="predicted"/>
<dbReference type="EMBL" id="BAABFO010000001">
    <property type="protein sequence ID" value="GAA4321368.1"/>
    <property type="molecule type" value="Genomic_DNA"/>
</dbReference>
<dbReference type="InterPro" id="IPR000073">
    <property type="entry name" value="AB_hydrolase_1"/>
</dbReference>
<dbReference type="Gene3D" id="3.40.50.1820">
    <property type="entry name" value="alpha/beta hydrolase"/>
    <property type="match status" value="1"/>
</dbReference>
<keyword evidence="3" id="KW-1185">Reference proteome</keyword>
<dbReference type="RefSeq" id="WP_345245127.1">
    <property type="nucleotide sequence ID" value="NZ_BAABFO010000001.1"/>
</dbReference>
<evidence type="ECO:0000259" key="1">
    <source>
        <dbReference type="Pfam" id="PF12697"/>
    </source>
</evidence>
<dbReference type="InterPro" id="IPR029058">
    <property type="entry name" value="AB_hydrolase_fold"/>
</dbReference>
<accession>A0ABP8GBU0</accession>
<comment type="caution">
    <text evidence="2">The sequence shown here is derived from an EMBL/GenBank/DDBJ whole genome shotgun (WGS) entry which is preliminary data.</text>
</comment>
<dbReference type="Pfam" id="PF12697">
    <property type="entry name" value="Abhydrolase_6"/>
    <property type="match status" value="1"/>
</dbReference>
<gene>
    <name evidence="2" type="ORF">GCM10023144_00540</name>
</gene>
<dbReference type="PANTHER" id="PTHR46438">
    <property type="entry name" value="ALPHA/BETA-HYDROLASES SUPERFAMILY PROTEIN"/>
    <property type="match status" value="1"/>
</dbReference>
<dbReference type="GO" id="GO:0016787">
    <property type="term" value="F:hydrolase activity"/>
    <property type="evidence" value="ECO:0007669"/>
    <property type="project" value="UniProtKB-KW"/>
</dbReference>
<protein>
    <submittedName>
        <fullName evidence="2">Alpha/beta fold hydrolase</fullName>
    </submittedName>
</protein>
<evidence type="ECO:0000313" key="3">
    <source>
        <dbReference type="Proteomes" id="UP001501671"/>
    </source>
</evidence>
<feature type="domain" description="AB hydrolase-1" evidence="1">
    <location>
        <begin position="51"/>
        <end position="281"/>
    </location>
</feature>
<dbReference type="Proteomes" id="UP001501671">
    <property type="component" value="Unassembled WGS sequence"/>
</dbReference>
<evidence type="ECO:0000313" key="2">
    <source>
        <dbReference type="EMBL" id="GAA4321368.1"/>
    </source>
</evidence>
<organism evidence="2 3">
    <name type="scientific">Pigmentiphaga soli</name>
    <dbReference type="NCBI Taxonomy" id="1007095"/>
    <lineage>
        <taxon>Bacteria</taxon>
        <taxon>Pseudomonadati</taxon>
        <taxon>Pseudomonadota</taxon>
        <taxon>Betaproteobacteria</taxon>
        <taxon>Burkholderiales</taxon>
        <taxon>Alcaligenaceae</taxon>
        <taxon>Pigmentiphaga</taxon>
    </lineage>
</organism>
<reference evidence="3" key="1">
    <citation type="journal article" date="2019" name="Int. J. Syst. Evol. Microbiol.">
        <title>The Global Catalogue of Microorganisms (GCM) 10K type strain sequencing project: providing services to taxonomists for standard genome sequencing and annotation.</title>
        <authorList>
            <consortium name="The Broad Institute Genomics Platform"/>
            <consortium name="The Broad Institute Genome Sequencing Center for Infectious Disease"/>
            <person name="Wu L."/>
            <person name="Ma J."/>
        </authorList>
    </citation>
    <scope>NUCLEOTIDE SEQUENCE [LARGE SCALE GENOMIC DNA]</scope>
    <source>
        <strain evidence="3">JCM 17666</strain>
    </source>
</reference>
<name>A0ABP8GBU0_9BURK</name>
<dbReference type="SUPFAM" id="SSF53474">
    <property type="entry name" value="alpha/beta-Hydrolases"/>
    <property type="match status" value="1"/>
</dbReference>
<sequence>MNSSAEPFIDLAAVAAADRDIARYAASLDCRDVPYDGGTVRWYGAGQGSPLVLFHGGHGRWLHWIRNVDALAASHRVWVPDLPAFGASSTLPPPESLPQLVQAAIATLDQLVGADTEIGLTGFSFGGVAAANVALQRGGVSRLALLGSGGHGTPRRQQLPMLSWRDAAGEADMLSKLHNNLRSLMLHDEAAIDAQALAIHRDACLNTRFRSKGLSQGGSAKAVVAQLRMPMLLLWGEHDVTAEPAVAIAAMGAGRPERRGEVIAGAGHWAQYERAEAVNRALLAFFD</sequence>